<dbReference type="RefSeq" id="WP_029131752.1">
    <property type="nucleotide sequence ID" value="NZ_CBDUFW010000120.1"/>
</dbReference>
<accession>A0A2N6CUS5</accession>
<dbReference type="SUPFAM" id="SSF141371">
    <property type="entry name" value="PilZ domain-like"/>
    <property type="match status" value="1"/>
</dbReference>
<evidence type="ECO:0000313" key="2">
    <source>
        <dbReference type="EMBL" id="PLX60931.1"/>
    </source>
</evidence>
<dbReference type="Gene3D" id="2.40.10.220">
    <property type="entry name" value="predicted glycosyltransferase like domains"/>
    <property type="match status" value="1"/>
</dbReference>
<dbReference type="AlphaFoldDB" id="A0A2N6CUS5"/>
<dbReference type="Proteomes" id="UP000235015">
    <property type="component" value="Unassembled WGS sequence"/>
</dbReference>
<feature type="domain" description="PilZ" evidence="1">
    <location>
        <begin position="3"/>
        <end position="102"/>
    </location>
</feature>
<dbReference type="InterPro" id="IPR009875">
    <property type="entry name" value="PilZ_domain"/>
</dbReference>
<protein>
    <submittedName>
        <fullName evidence="2">PilZ domain-containing protein</fullName>
    </submittedName>
</protein>
<dbReference type="GO" id="GO:0035438">
    <property type="term" value="F:cyclic-di-GMP binding"/>
    <property type="evidence" value="ECO:0007669"/>
    <property type="project" value="InterPro"/>
</dbReference>
<organism evidence="2 3">
    <name type="scientific">Sedimenticola selenatireducens</name>
    <dbReference type="NCBI Taxonomy" id="191960"/>
    <lineage>
        <taxon>Bacteria</taxon>
        <taxon>Pseudomonadati</taxon>
        <taxon>Pseudomonadota</taxon>
        <taxon>Gammaproteobacteria</taxon>
        <taxon>Chromatiales</taxon>
        <taxon>Sedimenticolaceae</taxon>
        <taxon>Sedimenticola</taxon>
    </lineage>
</organism>
<evidence type="ECO:0000313" key="3">
    <source>
        <dbReference type="Proteomes" id="UP000235015"/>
    </source>
</evidence>
<proteinExistence type="predicted"/>
<evidence type="ECO:0000259" key="1">
    <source>
        <dbReference type="Pfam" id="PF07238"/>
    </source>
</evidence>
<dbReference type="STRING" id="1111735.GCA_000428045_00118"/>
<comment type="caution">
    <text evidence="2">The sequence shown here is derived from an EMBL/GenBank/DDBJ whole genome shotgun (WGS) entry which is preliminary data.</text>
</comment>
<sequence length="117" mass="12887">MEHRNSPRRPVTLYTMLNYPSLGLVRGCIRDIGMGGMFVDIGRIQLPVNATLEASLMLGASGLKCHMQVEAIVVRCAEQGVGLMFDELDSEIHRALNHLIFGSSGVKNDNDCSEFLH</sequence>
<reference evidence="2 3" key="1">
    <citation type="submission" date="2017-11" db="EMBL/GenBank/DDBJ databases">
        <title>Genome-resolved metagenomics identifies genetic mobility, metabolic interactions, and unexpected diversity in perchlorate-reducing communities.</title>
        <authorList>
            <person name="Barnum T.P."/>
            <person name="Figueroa I.A."/>
            <person name="Carlstrom C.I."/>
            <person name="Lucas L.N."/>
            <person name="Engelbrektson A.L."/>
            <person name="Coates J.D."/>
        </authorList>
    </citation>
    <scope>NUCLEOTIDE SEQUENCE [LARGE SCALE GENOMIC DNA]</scope>
    <source>
        <strain evidence="2">BM301</strain>
    </source>
</reference>
<dbReference type="Pfam" id="PF07238">
    <property type="entry name" value="PilZ"/>
    <property type="match status" value="1"/>
</dbReference>
<dbReference type="EMBL" id="PKUN01000022">
    <property type="protein sequence ID" value="PLX60931.1"/>
    <property type="molecule type" value="Genomic_DNA"/>
</dbReference>
<gene>
    <name evidence="2" type="ORF">C0630_12750</name>
</gene>
<name>A0A2N6CUS5_9GAMM</name>